<evidence type="ECO:0000259" key="1">
    <source>
        <dbReference type="Pfam" id="PF08818"/>
    </source>
</evidence>
<evidence type="ECO:0000313" key="3">
    <source>
        <dbReference type="Proteomes" id="UP000249819"/>
    </source>
</evidence>
<gene>
    <name evidence="2" type="ORF">CLV59_105383</name>
</gene>
<keyword evidence="3" id="KW-1185">Reference proteome</keyword>
<comment type="caution">
    <text evidence="2">The sequence shown here is derived from an EMBL/GenBank/DDBJ whole genome shotgun (WGS) entry which is preliminary data.</text>
</comment>
<dbReference type="InterPro" id="IPR014922">
    <property type="entry name" value="YdhG-like"/>
</dbReference>
<dbReference type="Gene3D" id="3.90.1150.200">
    <property type="match status" value="1"/>
</dbReference>
<dbReference type="OrthoDB" id="9800461at2"/>
<evidence type="ECO:0000313" key="2">
    <source>
        <dbReference type="EMBL" id="RAJ80274.1"/>
    </source>
</evidence>
<dbReference type="RefSeq" id="WP_111593276.1">
    <property type="nucleotide sequence ID" value="NZ_QLMA01000005.1"/>
</dbReference>
<reference evidence="2 3" key="1">
    <citation type="submission" date="2018-06" db="EMBL/GenBank/DDBJ databases">
        <title>Genomic Encyclopedia of Archaeal and Bacterial Type Strains, Phase II (KMG-II): from individual species to whole genera.</title>
        <authorList>
            <person name="Goeker M."/>
        </authorList>
    </citation>
    <scope>NUCLEOTIDE SEQUENCE [LARGE SCALE GENOMIC DNA]</scope>
    <source>
        <strain evidence="2 3">DSM 29821</strain>
    </source>
</reference>
<protein>
    <submittedName>
        <fullName evidence="2">Uncharacterized protein YdeI (YjbR/CyaY-like superfamily)</fullName>
    </submittedName>
</protein>
<dbReference type="SUPFAM" id="SSF159888">
    <property type="entry name" value="YdhG-like"/>
    <property type="match status" value="1"/>
</dbReference>
<sequence>MKTTTSRSSSKTGTKSDPRIDAYIEKAAAFAQPILQHFRQLVHQACPDVTETIKWGFPHFDYNGSILTSIAGFKQHCAVNFWKAAIMDDPDKILTATGETAMGHLGKITSLKELPADKILIKYLKQAAKLIDEGAKVPQKPKTTEKKELEIPADLVAALKKNKAAAKTFEEFSYSNKKEYTSWITEAKTEATRQSRIATAVEWMAEGKIRNWKYLKK</sequence>
<dbReference type="Proteomes" id="UP000249819">
    <property type="component" value="Unassembled WGS sequence"/>
</dbReference>
<feature type="domain" description="YdhG-like" evidence="1">
    <location>
        <begin position="32"/>
        <end position="127"/>
    </location>
</feature>
<dbReference type="Pfam" id="PF08818">
    <property type="entry name" value="DUF1801"/>
    <property type="match status" value="1"/>
</dbReference>
<proteinExistence type="predicted"/>
<dbReference type="Pfam" id="PF13376">
    <property type="entry name" value="OmdA"/>
    <property type="match status" value="1"/>
</dbReference>
<organism evidence="2 3">
    <name type="scientific">Chitinophaga dinghuensis</name>
    <dbReference type="NCBI Taxonomy" id="1539050"/>
    <lineage>
        <taxon>Bacteria</taxon>
        <taxon>Pseudomonadati</taxon>
        <taxon>Bacteroidota</taxon>
        <taxon>Chitinophagia</taxon>
        <taxon>Chitinophagales</taxon>
        <taxon>Chitinophagaceae</taxon>
        <taxon>Chitinophaga</taxon>
    </lineage>
</organism>
<dbReference type="EMBL" id="QLMA01000005">
    <property type="protein sequence ID" value="RAJ80274.1"/>
    <property type="molecule type" value="Genomic_DNA"/>
</dbReference>
<name>A0A327VZT8_9BACT</name>
<accession>A0A327VZT8</accession>
<dbReference type="AlphaFoldDB" id="A0A327VZT8"/>